<feature type="region of interest" description="Disordered" evidence="1">
    <location>
        <begin position="1"/>
        <end position="59"/>
    </location>
</feature>
<comment type="caution">
    <text evidence="2">The sequence shown here is derived from an EMBL/GenBank/DDBJ whole genome shotgun (WGS) entry which is preliminary data.</text>
</comment>
<reference evidence="2" key="2">
    <citation type="submission" date="2020-11" db="EMBL/GenBank/DDBJ databases">
        <authorList>
            <person name="McCartney M.A."/>
            <person name="Auch B."/>
            <person name="Kono T."/>
            <person name="Mallez S."/>
            <person name="Becker A."/>
            <person name="Gohl D.M."/>
            <person name="Silverstein K.A.T."/>
            <person name="Koren S."/>
            <person name="Bechman K.B."/>
            <person name="Herman A."/>
            <person name="Abrahante J.E."/>
            <person name="Garbe J."/>
        </authorList>
    </citation>
    <scope>NUCLEOTIDE SEQUENCE</scope>
    <source>
        <strain evidence="2">Duluth1</strain>
        <tissue evidence="2">Whole animal</tissue>
    </source>
</reference>
<dbReference type="Proteomes" id="UP000828390">
    <property type="component" value="Unassembled WGS sequence"/>
</dbReference>
<evidence type="ECO:0000313" key="2">
    <source>
        <dbReference type="EMBL" id="KAH3779712.1"/>
    </source>
</evidence>
<evidence type="ECO:0000256" key="1">
    <source>
        <dbReference type="SAM" id="MobiDB-lite"/>
    </source>
</evidence>
<name>A0A9D4EG43_DREPO</name>
<gene>
    <name evidence="2" type="ORF">DPMN_157518</name>
</gene>
<dbReference type="AlphaFoldDB" id="A0A9D4EG43"/>
<proteinExistence type="predicted"/>
<evidence type="ECO:0000313" key="3">
    <source>
        <dbReference type="Proteomes" id="UP000828390"/>
    </source>
</evidence>
<organism evidence="2 3">
    <name type="scientific">Dreissena polymorpha</name>
    <name type="common">Zebra mussel</name>
    <name type="synonym">Mytilus polymorpha</name>
    <dbReference type="NCBI Taxonomy" id="45954"/>
    <lineage>
        <taxon>Eukaryota</taxon>
        <taxon>Metazoa</taxon>
        <taxon>Spiralia</taxon>
        <taxon>Lophotrochozoa</taxon>
        <taxon>Mollusca</taxon>
        <taxon>Bivalvia</taxon>
        <taxon>Autobranchia</taxon>
        <taxon>Heteroconchia</taxon>
        <taxon>Euheterodonta</taxon>
        <taxon>Imparidentia</taxon>
        <taxon>Neoheterodontei</taxon>
        <taxon>Myida</taxon>
        <taxon>Dreissenoidea</taxon>
        <taxon>Dreissenidae</taxon>
        <taxon>Dreissena</taxon>
    </lineage>
</organism>
<dbReference type="EMBL" id="JAIWYP010000008">
    <property type="protein sequence ID" value="KAH3779712.1"/>
    <property type="molecule type" value="Genomic_DNA"/>
</dbReference>
<protein>
    <submittedName>
        <fullName evidence="2">Uncharacterized protein</fullName>
    </submittedName>
</protein>
<accession>A0A9D4EG43</accession>
<reference evidence="2" key="1">
    <citation type="journal article" date="2019" name="bioRxiv">
        <title>The Genome of the Zebra Mussel, Dreissena polymorpha: A Resource for Invasive Species Research.</title>
        <authorList>
            <person name="McCartney M.A."/>
            <person name="Auch B."/>
            <person name="Kono T."/>
            <person name="Mallez S."/>
            <person name="Zhang Y."/>
            <person name="Obille A."/>
            <person name="Becker A."/>
            <person name="Abrahante J.E."/>
            <person name="Garbe J."/>
            <person name="Badalamenti J.P."/>
            <person name="Herman A."/>
            <person name="Mangelson H."/>
            <person name="Liachko I."/>
            <person name="Sullivan S."/>
            <person name="Sone E.D."/>
            <person name="Koren S."/>
            <person name="Silverstein K.A.T."/>
            <person name="Beckman K.B."/>
            <person name="Gohl D.M."/>
        </authorList>
    </citation>
    <scope>NUCLEOTIDE SEQUENCE</scope>
    <source>
        <strain evidence="2">Duluth1</strain>
        <tissue evidence="2">Whole animal</tissue>
    </source>
</reference>
<sequence>MQKQRKRKQVAAFSHITRLGPPHPEKSRQPPADIRSLRRGWFKNLSRDRGGQAPKTSTA</sequence>
<keyword evidence="3" id="KW-1185">Reference proteome</keyword>